<accession>A0A9W7G6A1</accession>
<keyword evidence="3" id="KW-1185">Reference proteome</keyword>
<feature type="compositionally biased region" description="Low complexity" evidence="1">
    <location>
        <begin position="266"/>
        <end position="279"/>
    </location>
</feature>
<dbReference type="EMBL" id="BRYA01001007">
    <property type="protein sequence ID" value="GMI37476.1"/>
    <property type="molecule type" value="Genomic_DNA"/>
</dbReference>
<dbReference type="OrthoDB" id="10573040at2759"/>
<sequence>MRKSQGIQEDKWEEIWKGEERREKKRSKESAIDTPSFRSNLVTQTAKRLLHGGAGQASGFGDMALEVVGLLDYYEKINEDYEPSHLLGSTQSEIGTAEDTVKRLEVEGVYSGPDGRCGHIVEESTREYGESRHGVMKAVSEIDKNTSSGWVGGVSDEVKAWEVCLRRMHGYMKSMITTNKGGRRDFQAFAKGGWGHWEEGVMGWWSVDWGKEEEEEEMEGNEEEEEEEDDEDVSVGLHEDEDDDEEEEDEEEEEEDEEETSDSGDDSSSSISYTTSTSSPQPSTAPPPIKFLPPSTHSIPGIPLSLQVHIYRAAVAALCFGSDNPYFRLVVSRLKERGGGRRKGARCFWDTKYSLKKWFKELGIDTDCVRRKEKKRNRKYGKGGGYNPAFDLIDPSERERVAREFPAPHWEVKRRVDGHYKIYHASTPGVVYRSLERARRFKQELEAWRERQSELTNNC</sequence>
<feature type="region of interest" description="Disordered" evidence="1">
    <location>
        <begin position="212"/>
        <end position="294"/>
    </location>
</feature>
<dbReference type="AlphaFoldDB" id="A0A9W7G6A1"/>
<organism evidence="2 3">
    <name type="scientific">Triparma columacea</name>
    <dbReference type="NCBI Taxonomy" id="722753"/>
    <lineage>
        <taxon>Eukaryota</taxon>
        <taxon>Sar</taxon>
        <taxon>Stramenopiles</taxon>
        <taxon>Ochrophyta</taxon>
        <taxon>Bolidophyceae</taxon>
        <taxon>Parmales</taxon>
        <taxon>Triparmaceae</taxon>
        <taxon>Triparma</taxon>
    </lineage>
</organism>
<reference evidence="3" key="1">
    <citation type="journal article" date="2023" name="Commun. Biol.">
        <title>Genome analysis of Parmales, the sister group of diatoms, reveals the evolutionary specialization of diatoms from phago-mixotrophs to photoautotrophs.</title>
        <authorList>
            <person name="Ban H."/>
            <person name="Sato S."/>
            <person name="Yoshikawa S."/>
            <person name="Yamada K."/>
            <person name="Nakamura Y."/>
            <person name="Ichinomiya M."/>
            <person name="Sato N."/>
            <person name="Blanc-Mathieu R."/>
            <person name="Endo H."/>
            <person name="Kuwata A."/>
            <person name="Ogata H."/>
        </authorList>
    </citation>
    <scope>NUCLEOTIDE SEQUENCE [LARGE SCALE GENOMIC DNA]</scope>
</reference>
<gene>
    <name evidence="2" type="ORF">TrCOL_g13687</name>
</gene>
<dbReference type="Proteomes" id="UP001165065">
    <property type="component" value="Unassembled WGS sequence"/>
</dbReference>
<evidence type="ECO:0000313" key="3">
    <source>
        <dbReference type="Proteomes" id="UP001165065"/>
    </source>
</evidence>
<evidence type="ECO:0000256" key="1">
    <source>
        <dbReference type="SAM" id="MobiDB-lite"/>
    </source>
</evidence>
<protein>
    <submittedName>
        <fullName evidence="2">Uncharacterized protein</fullName>
    </submittedName>
</protein>
<comment type="caution">
    <text evidence="2">The sequence shown here is derived from an EMBL/GenBank/DDBJ whole genome shotgun (WGS) entry which is preliminary data.</text>
</comment>
<evidence type="ECO:0000313" key="2">
    <source>
        <dbReference type="EMBL" id="GMI37476.1"/>
    </source>
</evidence>
<feature type="compositionally biased region" description="Acidic residues" evidence="1">
    <location>
        <begin position="212"/>
        <end position="265"/>
    </location>
</feature>
<feature type="compositionally biased region" description="Basic and acidic residues" evidence="1">
    <location>
        <begin position="8"/>
        <end position="31"/>
    </location>
</feature>
<proteinExistence type="predicted"/>
<feature type="region of interest" description="Disordered" evidence="1">
    <location>
        <begin position="1"/>
        <end position="36"/>
    </location>
</feature>
<name>A0A9W7G6A1_9STRA</name>